<dbReference type="Gene3D" id="2.60.200.30">
    <property type="entry name" value="Probable inorganic polyphosphate/atp-NAD kinase, domain 2"/>
    <property type="match status" value="1"/>
</dbReference>
<keyword evidence="1" id="KW-0418">Kinase</keyword>
<dbReference type="EMBL" id="FNWU01000001">
    <property type="protein sequence ID" value="SEH40036.1"/>
    <property type="molecule type" value="Genomic_DNA"/>
</dbReference>
<dbReference type="OrthoDB" id="170401at2157"/>
<keyword evidence="1" id="KW-0808">Transferase</keyword>
<dbReference type="InterPro" id="IPR016064">
    <property type="entry name" value="NAD/diacylglycerol_kinase_sf"/>
</dbReference>
<dbReference type="GO" id="GO:0003951">
    <property type="term" value="F:NAD+ kinase activity"/>
    <property type="evidence" value="ECO:0007669"/>
    <property type="project" value="InterPro"/>
</dbReference>
<dbReference type="GO" id="GO:0006741">
    <property type="term" value="P:NADP+ biosynthetic process"/>
    <property type="evidence" value="ECO:0007669"/>
    <property type="project" value="TreeGrafter"/>
</dbReference>
<dbReference type="PANTHER" id="PTHR20275">
    <property type="entry name" value="NAD KINASE"/>
    <property type="match status" value="1"/>
</dbReference>
<dbReference type="GO" id="GO:0019674">
    <property type="term" value="P:NAD+ metabolic process"/>
    <property type="evidence" value="ECO:0007669"/>
    <property type="project" value="InterPro"/>
</dbReference>
<keyword evidence="2" id="KW-1185">Reference proteome</keyword>
<dbReference type="STRING" id="1267564.SAMN05192561_101582"/>
<dbReference type="Pfam" id="PF20143">
    <property type="entry name" value="NAD_kinase_C"/>
    <property type="match status" value="1"/>
</dbReference>
<accession>A0A1H6HV84</accession>
<sequence>MSRTGREVAIVGADRGLPETVRRLGGSVVEPAAADLVVAVGEDAFRDAARGDSTVPILVVGVPDAYYAVAFEDAEVAIQALLSAPETDRPSPVDTSSDADHPAHIDRSRVIDHPIVAVTVDGDRRDLALLDVTLLTSEPARISEYGVTHGGETLQTFRADAVTVATPAGSTGYARAAGGPVVRPGTGLVVVPIAPFTTHTDTVVLPGSVTLSVERDDEPVSIVVDGIDRGPVPAHAPIEISVVDHASVVSPLHRRSSAPK</sequence>
<organism evidence="1 2">
    <name type="scientific">Halopenitus malekzadehii</name>
    <dbReference type="NCBI Taxonomy" id="1267564"/>
    <lineage>
        <taxon>Archaea</taxon>
        <taxon>Methanobacteriati</taxon>
        <taxon>Methanobacteriota</taxon>
        <taxon>Stenosarchaea group</taxon>
        <taxon>Halobacteria</taxon>
        <taxon>Halobacteriales</taxon>
        <taxon>Haloferacaceae</taxon>
        <taxon>Halopenitus</taxon>
    </lineage>
</organism>
<evidence type="ECO:0000313" key="1">
    <source>
        <dbReference type="EMBL" id="SEH40036.1"/>
    </source>
</evidence>
<dbReference type="AlphaFoldDB" id="A0A1H6HV84"/>
<gene>
    <name evidence="1" type="ORF">SAMN05192561_101582</name>
</gene>
<dbReference type="SUPFAM" id="SSF111331">
    <property type="entry name" value="NAD kinase/diacylglycerol kinase-like"/>
    <property type="match status" value="1"/>
</dbReference>
<dbReference type="InterPro" id="IPR017437">
    <property type="entry name" value="ATP-NAD_kinase_PpnK-typ_C"/>
</dbReference>
<dbReference type="RefSeq" id="WP_092814008.1">
    <property type="nucleotide sequence ID" value="NZ_FNWU01000001.1"/>
</dbReference>
<name>A0A1H6HV84_9EURY</name>
<proteinExistence type="predicted"/>
<evidence type="ECO:0000313" key="2">
    <source>
        <dbReference type="Proteomes" id="UP000199215"/>
    </source>
</evidence>
<reference evidence="1 2" key="1">
    <citation type="submission" date="2016-10" db="EMBL/GenBank/DDBJ databases">
        <authorList>
            <person name="de Groot N.N."/>
        </authorList>
    </citation>
    <scope>NUCLEOTIDE SEQUENCE [LARGE SCALE GENOMIC DNA]</scope>
    <source>
        <strain evidence="1 2">IBRC-M10418</strain>
    </source>
</reference>
<dbReference type="Proteomes" id="UP000199215">
    <property type="component" value="Unassembled WGS sequence"/>
</dbReference>
<dbReference type="PANTHER" id="PTHR20275:SF0">
    <property type="entry name" value="NAD KINASE"/>
    <property type="match status" value="1"/>
</dbReference>
<protein>
    <submittedName>
        <fullName evidence="1">NAD+ kinase</fullName>
    </submittedName>
</protein>